<evidence type="ECO:0000256" key="6">
    <source>
        <dbReference type="SAM" id="MobiDB-lite"/>
    </source>
</evidence>
<keyword evidence="9" id="KW-1185">Reference proteome</keyword>
<proteinExistence type="predicted"/>
<keyword evidence="4" id="KW-0961">Cell wall biogenesis/degradation</keyword>
<dbReference type="Gene3D" id="2.40.240.50">
    <property type="entry name" value="Barwin-like endoglucanases"/>
    <property type="match status" value="1"/>
</dbReference>
<organism evidence="8 9">
    <name type="scientific">Afipia felis</name>
    <name type="common">Cat scratch disease bacillus</name>
    <dbReference type="NCBI Taxonomy" id="1035"/>
    <lineage>
        <taxon>Bacteria</taxon>
        <taxon>Pseudomonadati</taxon>
        <taxon>Pseudomonadota</taxon>
        <taxon>Alphaproteobacteria</taxon>
        <taxon>Hyphomicrobiales</taxon>
        <taxon>Nitrobacteraceae</taxon>
        <taxon>Afipia</taxon>
    </lineage>
</organism>
<dbReference type="GO" id="GO:0019867">
    <property type="term" value="C:outer membrane"/>
    <property type="evidence" value="ECO:0007669"/>
    <property type="project" value="InterPro"/>
</dbReference>
<evidence type="ECO:0000256" key="2">
    <source>
        <dbReference type="ARBA" id="ARBA00012587"/>
    </source>
</evidence>
<dbReference type="Proteomes" id="UP000035762">
    <property type="component" value="Unassembled WGS sequence"/>
</dbReference>
<sequence length="475" mass="52691">MTFPPAIRIGSWLERKADTDGRFPFGSAAALVFAAAVLTCSAVADARSHRRASRPEVEATHHVRPRPESIHWPLVIPGVQYNPVAWSDLRGWADDDQFKAFKTFKASCAPVLARKTKKPDDTPDKFLGDALREPCLAARGAKVHDAASARAFFEEQFAPVTISRLGEDAGFVTGYYEPIVEGSRTRTDVYTVPVYRRPSNLFVRGYSQASPSLPNKGDVFRKIGRRKLVPYYDRAQIEDGAIAGRGLEIVWLKSQTDLLFIQIQGSARIKLPDGSMVRINYDSHNGFPYTPIGRVLIERNIIPKDQMSMQRIREYMEQNPGAADELRRQNRSYIFFHEVPLKADDEAIGAQGVPLTAGRSIAVDKALHVYGTPFFIDGDLPIESDTSNTPFRRLMIAQDTGSAIVGPARADLYFGAGTEAGKIAGRIKNAARFTILLPKSLDPVAHGRTVPLPDARPAEEKPRPKRRVRRQADNS</sequence>
<evidence type="ECO:0000256" key="1">
    <source>
        <dbReference type="ARBA" id="ARBA00001420"/>
    </source>
</evidence>
<comment type="caution">
    <text evidence="8">The sequence shown here is derived from an EMBL/GenBank/DDBJ whole genome shotgun (WGS) entry which is preliminary data.</text>
</comment>
<dbReference type="PANTHER" id="PTHR30124:SF0">
    <property type="entry name" value="MEMBRANE-BOUND LYTIC MUREIN TRANSGLYCOSYLASE A"/>
    <property type="match status" value="1"/>
</dbReference>
<dbReference type="GO" id="GO:0071555">
    <property type="term" value="P:cell wall organization"/>
    <property type="evidence" value="ECO:0007669"/>
    <property type="project" value="UniProtKB-KW"/>
</dbReference>
<dbReference type="CDD" id="cd14485">
    <property type="entry name" value="mltA_like_LT_A"/>
    <property type="match status" value="1"/>
</dbReference>
<dbReference type="SUPFAM" id="SSF50685">
    <property type="entry name" value="Barwin-like endoglucanases"/>
    <property type="match status" value="1"/>
</dbReference>
<dbReference type="EC" id="4.2.2.n1" evidence="2"/>
<feature type="region of interest" description="Disordered" evidence="6">
    <location>
        <begin position="445"/>
        <end position="475"/>
    </location>
</feature>
<dbReference type="Pfam" id="PF06725">
    <property type="entry name" value="3D"/>
    <property type="match status" value="1"/>
</dbReference>
<comment type="catalytic activity">
    <reaction evidence="1">
        <text>Exolytic cleavage of the (1-&gt;4)-beta-glycosidic linkage between N-acetylmuramic acid (MurNAc) and N-acetylglucosamine (GlcNAc) residues in peptidoglycan, from either the reducing or the non-reducing ends of the peptidoglycan chains, with concomitant formation of a 1,6-anhydrobond in the MurNAc residue.</text>
        <dbReference type="EC" id="4.2.2.n1"/>
    </reaction>
</comment>
<evidence type="ECO:0000313" key="9">
    <source>
        <dbReference type="Proteomes" id="UP000035762"/>
    </source>
</evidence>
<evidence type="ECO:0000259" key="7">
    <source>
        <dbReference type="SMART" id="SM00925"/>
    </source>
</evidence>
<evidence type="ECO:0000256" key="5">
    <source>
        <dbReference type="ARBA" id="ARBA00030918"/>
    </source>
</evidence>
<keyword evidence="3" id="KW-0456">Lyase</keyword>
<evidence type="ECO:0000313" key="8">
    <source>
        <dbReference type="EMBL" id="CEG10069.1"/>
    </source>
</evidence>
<dbReference type="SMART" id="SM00925">
    <property type="entry name" value="MltA"/>
    <property type="match status" value="1"/>
</dbReference>
<dbReference type="Gene3D" id="2.40.40.10">
    <property type="entry name" value="RlpA-like domain"/>
    <property type="match status" value="1"/>
</dbReference>
<protein>
    <recommendedName>
        <fullName evidence="2">peptidoglycan lytic exotransglycosylase</fullName>
        <ecNumber evidence="2">4.2.2.n1</ecNumber>
    </recommendedName>
    <alternativeName>
        <fullName evidence="5">Murein hydrolase A</fullName>
    </alternativeName>
</protein>
<gene>
    <name evidence="8" type="primary">mltA</name>
    <name evidence="8" type="ORF">BN961_03503</name>
</gene>
<dbReference type="GO" id="GO:0004553">
    <property type="term" value="F:hydrolase activity, hydrolyzing O-glycosyl compounds"/>
    <property type="evidence" value="ECO:0007669"/>
    <property type="project" value="InterPro"/>
</dbReference>
<dbReference type="InterPro" id="IPR010611">
    <property type="entry name" value="3D_dom"/>
</dbReference>
<dbReference type="PANTHER" id="PTHR30124">
    <property type="entry name" value="MEMBRANE-BOUND LYTIC MUREIN TRANSGLYCOSYLASE A"/>
    <property type="match status" value="1"/>
</dbReference>
<feature type="domain" description="Lytic transglycosylase MltA" evidence="7">
    <location>
        <begin position="179"/>
        <end position="337"/>
    </location>
</feature>
<evidence type="ECO:0000256" key="3">
    <source>
        <dbReference type="ARBA" id="ARBA00023239"/>
    </source>
</evidence>
<evidence type="ECO:0000256" key="4">
    <source>
        <dbReference type="ARBA" id="ARBA00023316"/>
    </source>
</evidence>
<dbReference type="GO" id="GO:0009254">
    <property type="term" value="P:peptidoglycan turnover"/>
    <property type="evidence" value="ECO:0007669"/>
    <property type="project" value="InterPro"/>
</dbReference>
<dbReference type="AlphaFoldDB" id="A0A090MVQ9"/>
<reference evidence="8 9" key="1">
    <citation type="journal article" date="2014" name="Genome Announc.">
        <title>Genome Sequence of Afipia felis Strain 76713, Isolated in Hospital Water Using an Amoeba Co-Culture Procedure.</title>
        <authorList>
            <person name="Benamar S."/>
            <person name="La Scola B."/>
            <person name="Croce O."/>
        </authorList>
    </citation>
    <scope>NUCLEOTIDE SEQUENCE [LARGE SCALE GENOMIC DNA]</scope>
    <source>
        <strain evidence="8 9">76713</strain>
    </source>
</reference>
<dbReference type="STRING" id="1035.BN961_03503"/>
<dbReference type="CDD" id="cd14668">
    <property type="entry name" value="mlta_B"/>
    <property type="match status" value="1"/>
</dbReference>
<dbReference type="InterPro" id="IPR005300">
    <property type="entry name" value="MltA_B"/>
</dbReference>
<dbReference type="PIRSF" id="PIRSF019422">
    <property type="entry name" value="MltA"/>
    <property type="match status" value="1"/>
</dbReference>
<dbReference type="InterPro" id="IPR036908">
    <property type="entry name" value="RlpA-like_sf"/>
</dbReference>
<dbReference type="EMBL" id="CCAZ020000002">
    <property type="protein sequence ID" value="CEG10069.1"/>
    <property type="molecule type" value="Genomic_DNA"/>
</dbReference>
<accession>A0A090MVQ9</accession>
<dbReference type="GO" id="GO:0008933">
    <property type="term" value="F:peptidoglycan lytic transglycosylase activity"/>
    <property type="evidence" value="ECO:0007669"/>
    <property type="project" value="TreeGrafter"/>
</dbReference>
<dbReference type="GO" id="GO:0009253">
    <property type="term" value="P:peptidoglycan catabolic process"/>
    <property type="evidence" value="ECO:0007669"/>
    <property type="project" value="TreeGrafter"/>
</dbReference>
<dbReference type="Pfam" id="PF03562">
    <property type="entry name" value="MltA"/>
    <property type="match status" value="1"/>
</dbReference>
<name>A0A090MVQ9_AFIFE</name>
<dbReference type="InterPro" id="IPR026044">
    <property type="entry name" value="MltA"/>
</dbReference>